<keyword evidence="1" id="KW-0472">Membrane</keyword>
<evidence type="ECO:0000313" key="3">
    <source>
        <dbReference type="Proteomes" id="UP000027178"/>
    </source>
</evidence>
<dbReference type="EMBL" id="JNBY01000094">
    <property type="protein sequence ID" value="KDN83725.1"/>
    <property type="molecule type" value="Genomic_DNA"/>
</dbReference>
<dbReference type="AlphaFoldDB" id="A0A066Z0Q8"/>
<sequence>MSVALPPGAGRAGVALRTALALYPACYRRDRGAELAEVFADSTAGSGRLATAREALDLAAYGLRLRTGLTDTAIGGRLLVAAAPLLAGTLLGVGVFPGTGDWRAFRVTDAARAGTDVSGSLLVENLAVLGLVVVPLLLAVAAALGAWRAARSLGAVVALLGVARIWYAAFHQPSGGEWSGWFFGYEVTALVPHLLGGLLLAVAPTGPVDSRGRADRLLVLAGAATGFAVTRAQGGYDTRNLMDGWWPVALLLLPLLLVLFAARDRLLPAALGLAVLPLTAAFSLFSLWEQVGGIWRLAPGVAVVALVLVPAARLLGRPTRRRFTSRAG</sequence>
<feature type="transmembrane region" description="Helical" evidence="1">
    <location>
        <begin position="244"/>
        <end position="262"/>
    </location>
</feature>
<protein>
    <submittedName>
        <fullName evidence="2">Uncharacterized protein</fullName>
    </submittedName>
</protein>
<keyword evidence="1" id="KW-0812">Transmembrane</keyword>
<comment type="caution">
    <text evidence="2">The sequence shown here is derived from an EMBL/GenBank/DDBJ whole genome shotgun (WGS) entry which is preliminary data.</text>
</comment>
<dbReference type="PATRIC" id="fig|1348663.4.peg.4217"/>
<reference evidence="2 3" key="1">
    <citation type="submission" date="2014-05" db="EMBL/GenBank/DDBJ databases">
        <title>Draft Genome Sequence of Kitasatospora cheerisanensis KCTC 2395.</title>
        <authorList>
            <person name="Nam D.H."/>
        </authorList>
    </citation>
    <scope>NUCLEOTIDE SEQUENCE [LARGE SCALE GENOMIC DNA]</scope>
    <source>
        <strain evidence="2 3">KCTC 2395</strain>
    </source>
</reference>
<organism evidence="2 3">
    <name type="scientific">Kitasatospora cheerisanensis KCTC 2395</name>
    <dbReference type="NCBI Taxonomy" id="1348663"/>
    <lineage>
        <taxon>Bacteria</taxon>
        <taxon>Bacillati</taxon>
        <taxon>Actinomycetota</taxon>
        <taxon>Actinomycetes</taxon>
        <taxon>Kitasatosporales</taxon>
        <taxon>Streptomycetaceae</taxon>
        <taxon>Kitasatospora</taxon>
    </lineage>
</organism>
<keyword evidence="3" id="KW-1185">Reference proteome</keyword>
<evidence type="ECO:0000313" key="2">
    <source>
        <dbReference type="EMBL" id="KDN83725.1"/>
    </source>
</evidence>
<dbReference type="OrthoDB" id="4213730at2"/>
<feature type="transmembrane region" description="Helical" evidence="1">
    <location>
        <begin position="153"/>
        <end position="170"/>
    </location>
</feature>
<gene>
    <name evidence="2" type="ORF">KCH_43740</name>
</gene>
<feature type="transmembrane region" description="Helical" evidence="1">
    <location>
        <begin position="126"/>
        <end position="146"/>
    </location>
</feature>
<dbReference type="eggNOG" id="ENOG50340BI">
    <property type="taxonomic scope" value="Bacteria"/>
</dbReference>
<dbReference type="Proteomes" id="UP000027178">
    <property type="component" value="Unassembled WGS sequence"/>
</dbReference>
<feature type="transmembrane region" description="Helical" evidence="1">
    <location>
        <begin position="214"/>
        <end position="232"/>
    </location>
</feature>
<feature type="transmembrane region" description="Helical" evidence="1">
    <location>
        <begin position="269"/>
        <end position="288"/>
    </location>
</feature>
<dbReference type="HOGENOM" id="CLU_846698_0_0_11"/>
<name>A0A066Z0Q8_9ACTN</name>
<evidence type="ECO:0000256" key="1">
    <source>
        <dbReference type="SAM" id="Phobius"/>
    </source>
</evidence>
<feature type="transmembrane region" description="Helical" evidence="1">
    <location>
        <begin position="294"/>
        <end position="316"/>
    </location>
</feature>
<feature type="transmembrane region" description="Helical" evidence="1">
    <location>
        <begin position="182"/>
        <end position="202"/>
    </location>
</feature>
<keyword evidence="1" id="KW-1133">Transmembrane helix</keyword>
<feature type="transmembrane region" description="Helical" evidence="1">
    <location>
        <begin position="74"/>
        <end position="96"/>
    </location>
</feature>
<proteinExistence type="predicted"/>
<accession>A0A066Z0Q8</accession>
<dbReference type="RefSeq" id="WP_051653272.1">
    <property type="nucleotide sequence ID" value="NZ_KK853997.1"/>
</dbReference>